<comment type="caution">
    <text evidence="2">The sequence shown here is derived from an EMBL/GenBank/DDBJ whole genome shotgun (WGS) entry which is preliminary data.</text>
</comment>
<proteinExistence type="predicted"/>
<dbReference type="InterPro" id="IPR018711">
    <property type="entry name" value="NAGPA"/>
</dbReference>
<evidence type="ECO:0000259" key="1">
    <source>
        <dbReference type="Pfam" id="PF09992"/>
    </source>
</evidence>
<dbReference type="Proteomes" id="UP000437748">
    <property type="component" value="Unassembled WGS sequence"/>
</dbReference>
<organism evidence="2 3">
    <name type="scientific">Silvanigrella paludirubra</name>
    <dbReference type="NCBI Taxonomy" id="2499159"/>
    <lineage>
        <taxon>Bacteria</taxon>
        <taxon>Pseudomonadati</taxon>
        <taxon>Bdellovibrionota</taxon>
        <taxon>Oligoflexia</taxon>
        <taxon>Silvanigrellales</taxon>
        <taxon>Silvanigrellaceae</taxon>
        <taxon>Silvanigrella</taxon>
    </lineage>
</organism>
<dbReference type="PANTHER" id="PTHR40446">
    <property type="entry name" value="N-ACETYLGLUCOSAMINE-1-PHOSPHODIESTER ALPHA-N-ACETYLGLUCOSAMINIDASE"/>
    <property type="match status" value="1"/>
</dbReference>
<dbReference type="OrthoDB" id="9809781at2"/>
<dbReference type="EMBL" id="WFLM01000002">
    <property type="protein sequence ID" value="KAB8039854.1"/>
    <property type="molecule type" value="Genomic_DNA"/>
</dbReference>
<reference evidence="2 3" key="1">
    <citation type="submission" date="2019-10" db="EMBL/GenBank/DDBJ databases">
        <title>New species of Slilvanegrellaceae.</title>
        <authorList>
            <person name="Pitt A."/>
            <person name="Hahn M.W."/>
        </authorList>
    </citation>
    <scope>NUCLEOTIDE SEQUENCE [LARGE SCALE GENOMIC DNA]</scope>
    <source>
        <strain evidence="2 3">SP-Ram-0.45-NSY-1</strain>
    </source>
</reference>
<gene>
    <name evidence="2" type="ORF">GCL60_06215</name>
</gene>
<dbReference type="Pfam" id="PF09992">
    <property type="entry name" value="NAGPA"/>
    <property type="match status" value="1"/>
</dbReference>
<dbReference type="AlphaFoldDB" id="A0A6N6VVG3"/>
<keyword evidence="3" id="KW-1185">Reference proteome</keyword>
<accession>A0A6N6VVG3</accession>
<name>A0A6N6VVG3_9BACT</name>
<dbReference type="PANTHER" id="PTHR40446:SF2">
    <property type="entry name" value="N-ACETYLGLUCOSAMINE-1-PHOSPHODIESTER ALPHA-N-ACETYLGLUCOSAMINIDASE"/>
    <property type="match status" value="1"/>
</dbReference>
<evidence type="ECO:0000313" key="3">
    <source>
        <dbReference type="Proteomes" id="UP000437748"/>
    </source>
</evidence>
<dbReference type="RefSeq" id="WP_153419408.1">
    <property type="nucleotide sequence ID" value="NZ_WFLM01000002.1"/>
</dbReference>
<feature type="domain" description="Phosphodiester glycosidase" evidence="1">
    <location>
        <begin position="232"/>
        <end position="406"/>
    </location>
</feature>
<evidence type="ECO:0000313" key="2">
    <source>
        <dbReference type="EMBL" id="KAB8039854.1"/>
    </source>
</evidence>
<sequence length="407" mass="46254">MKTKNTCKFCLFFFIITYFIHGCVSNNLNKIDNLIKLNEFNENNLNIIHEKFVDKNDIDIFSAEFSTSKYSIELVKSFDKIDSSDRVSNLAKQKNAILAINGGFFSIHEHKKGIKLPGYNLNTCYPNIYNPYSALPSRILKINEKWYGSFSEFNSSVGWDKDGKSFIVGKISSLPILKYNGKNIPFLVLNKYIENYNFVVFTSVWSRPVPLNKKGLVITVQKNKILKIEKISNPRGNLINIPNNGFVIYTNDIDNKYNFEKGKEINLDIVIHSENNEDIRKWNSVDYILSGVPYLVKNGIANKDFSDSSFFINAHARTAICKLKNKNILFLIANGSDEVTGKSIGLSIPDLTKLMIDKGCIDAINLDGGHSSVFYYKGKVLNRSFPVNENDCFKLHERAVSDVLIVK</sequence>
<protein>
    <recommendedName>
        <fullName evidence="1">Phosphodiester glycosidase domain-containing protein</fullName>
    </recommendedName>
</protein>